<dbReference type="AlphaFoldDB" id="A0A7W9NGD4"/>
<dbReference type="EMBL" id="JACHIR010000001">
    <property type="protein sequence ID" value="MBB5892402.1"/>
    <property type="molecule type" value="Genomic_DNA"/>
</dbReference>
<keyword evidence="2" id="KW-1185">Reference proteome</keyword>
<sequence>MNVVERFVATGEILRGQAENLREVKKRYWPKGGMPSSV</sequence>
<comment type="caution">
    <text evidence="1">The sequence shown here is derived from an EMBL/GenBank/DDBJ whole genome shotgun (WGS) entry which is preliminary data.</text>
</comment>
<reference evidence="1 2" key="1">
    <citation type="submission" date="2020-08" db="EMBL/GenBank/DDBJ databases">
        <title>Sequencing the genomes of 1000 actinobacteria strains.</title>
        <authorList>
            <person name="Klenk H.-P."/>
        </authorList>
    </citation>
    <scope>NUCLEOTIDE SEQUENCE [LARGE SCALE GENOMIC DNA]</scope>
    <source>
        <strain evidence="1 2">DSM 43851</strain>
    </source>
</reference>
<dbReference type="Proteomes" id="UP000585638">
    <property type="component" value="Unassembled WGS sequence"/>
</dbReference>
<gene>
    <name evidence="1" type="ORF">BJ998_003598</name>
</gene>
<evidence type="ECO:0000313" key="2">
    <source>
        <dbReference type="Proteomes" id="UP000585638"/>
    </source>
</evidence>
<organism evidence="1 2">
    <name type="scientific">Kutzneria kofuensis</name>
    <dbReference type="NCBI Taxonomy" id="103725"/>
    <lineage>
        <taxon>Bacteria</taxon>
        <taxon>Bacillati</taxon>
        <taxon>Actinomycetota</taxon>
        <taxon>Actinomycetes</taxon>
        <taxon>Pseudonocardiales</taxon>
        <taxon>Pseudonocardiaceae</taxon>
        <taxon>Kutzneria</taxon>
    </lineage>
</organism>
<accession>A0A7W9NGD4</accession>
<name>A0A7W9NGD4_9PSEU</name>
<evidence type="ECO:0000313" key="1">
    <source>
        <dbReference type="EMBL" id="MBB5892402.1"/>
    </source>
</evidence>
<proteinExistence type="predicted"/>
<protein>
    <submittedName>
        <fullName evidence="1">Uncharacterized protein</fullName>
    </submittedName>
</protein>